<keyword evidence="6" id="KW-0004">4Fe-4S</keyword>
<comment type="cofactor">
    <cofactor evidence="14">
        <name>[4Fe-4S] cluster</name>
        <dbReference type="ChEBI" id="CHEBI:49883"/>
    </cofactor>
    <text evidence="14">Binds 1 [4Fe-4S] cluster.</text>
</comment>
<dbReference type="SUPFAM" id="SSF55811">
    <property type="entry name" value="Nudix"/>
    <property type="match status" value="1"/>
</dbReference>
<evidence type="ECO:0000256" key="8">
    <source>
        <dbReference type="ARBA" id="ARBA00022763"/>
    </source>
</evidence>
<dbReference type="InterPro" id="IPR044298">
    <property type="entry name" value="MIG/MutY"/>
</dbReference>
<dbReference type="PANTHER" id="PTHR42944">
    <property type="entry name" value="ADENINE DNA GLYCOSYLASE"/>
    <property type="match status" value="1"/>
</dbReference>
<comment type="similarity">
    <text evidence="3 14">Belongs to the Nth/MutY family.</text>
</comment>
<dbReference type="GO" id="GO:0000701">
    <property type="term" value="F:purine-specific mismatch base pair DNA N-glycosylase activity"/>
    <property type="evidence" value="ECO:0007669"/>
    <property type="project" value="UniProtKB-EC"/>
</dbReference>
<keyword evidence="17" id="KW-1185">Reference proteome</keyword>
<keyword evidence="9 16" id="KW-0378">Hydrolase</keyword>
<dbReference type="CDD" id="cd03431">
    <property type="entry name" value="NUDIX_DNA_Glycosylase_C-MutY"/>
    <property type="match status" value="1"/>
</dbReference>
<dbReference type="InterPro" id="IPR011257">
    <property type="entry name" value="DNA_glycosylase"/>
</dbReference>
<reference evidence="16 17" key="1">
    <citation type="submission" date="2024-07" db="EMBL/GenBank/DDBJ databases">
        <title>Uliginosibacterium paludis KCTC:42655.</title>
        <authorList>
            <person name="Kim M.K."/>
        </authorList>
    </citation>
    <scope>NUCLEOTIDE SEQUENCE [LARGE SCALE GENOMIC DNA]</scope>
    <source>
        <strain evidence="16 17">KCTC 42655</strain>
    </source>
</reference>
<keyword evidence="8 14" id="KW-0227">DNA damage</keyword>
<evidence type="ECO:0000256" key="9">
    <source>
        <dbReference type="ARBA" id="ARBA00022801"/>
    </source>
</evidence>
<dbReference type="Gene3D" id="3.90.79.10">
    <property type="entry name" value="Nucleoside Triphosphate Pyrophosphohydrolase"/>
    <property type="match status" value="1"/>
</dbReference>
<dbReference type="Gene3D" id="1.10.1670.10">
    <property type="entry name" value="Helix-hairpin-Helix base-excision DNA repair enzymes (C-terminal)"/>
    <property type="match status" value="1"/>
</dbReference>
<evidence type="ECO:0000256" key="12">
    <source>
        <dbReference type="ARBA" id="ARBA00023204"/>
    </source>
</evidence>
<comment type="catalytic activity">
    <reaction evidence="1 14">
        <text>Hydrolyzes free adenine bases from 7,8-dihydro-8-oxoguanine:adenine mismatched double-stranded DNA, leaving an apurinic site.</text>
        <dbReference type="EC" id="3.2.2.31"/>
    </reaction>
</comment>
<dbReference type="EC" id="3.2.2.31" evidence="4 14"/>
<evidence type="ECO:0000256" key="7">
    <source>
        <dbReference type="ARBA" id="ARBA00022723"/>
    </source>
</evidence>
<dbReference type="Pfam" id="PF14815">
    <property type="entry name" value="NUDIX_4"/>
    <property type="match status" value="1"/>
</dbReference>
<dbReference type="InterPro" id="IPR023170">
    <property type="entry name" value="HhH_base_excis_C"/>
</dbReference>
<dbReference type="InterPro" id="IPR003265">
    <property type="entry name" value="HhH-GPD_domain"/>
</dbReference>
<dbReference type="InterPro" id="IPR029119">
    <property type="entry name" value="MutY_C"/>
</dbReference>
<evidence type="ECO:0000256" key="3">
    <source>
        <dbReference type="ARBA" id="ARBA00008343"/>
    </source>
</evidence>
<evidence type="ECO:0000313" key="16">
    <source>
        <dbReference type="EMBL" id="MET1490202.1"/>
    </source>
</evidence>
<dbReference type="Pfam" id="PF00730">
    <property type="entry name" value="HhH-GPD"/>
    <property type="match status" value="1"/>
</dbReference>
<comment type="caution">
    <text evidence="16">The sequence shown here is derived from an EMBL/GenBank/DDBJ whole genome shotgun (WGS) entry which is preliminary data.</text>
</comment>
<protein>
    <recommendedName>
        <fullName evidence="5 14">Adenine DNA glycosylase</fullName>
        <ecNumber evidence="4 14">3.2.2.31</ecNumber>
    </recommendedName>
</protein>
<accession>A0ABV2CRV5</accession>
<evidence type="ECO:0000256" key="14">
    <source>
        <dbReference type="RuleBase" id="RU365096"/>
    </source>
</evidence>
<proteinExistence type="inferred from homology"/>
<organism evidence="16 17">
    <name type="scientific">Uliginosibacterium paludis</name>
    <dbReference type="NCBI Taxonomy" id="1615952"/>
    <lineage>
        <taxon>Bacteria</taxon>
        <taxon>Pseudomonadati</taxon>
        <taxon>Pseudomonadota</taxon>
        <taxon>Betaproteobacteria</taxon>
        <taxon>Rhodocyclales</taxon>
        <taxon>Zoogloeaceae</taxon>
        <taxon>Uliginosibacterium</taxon>
    </lineage>
</organism>
<evidence type="ECO:0000256" key="6">
    <source>
        <dbReference type="ARBA" id="ARBA00022485"/>
    </source>
</evidence>
<evidence type="ECO:0000313" key="17">
    <source>
        <dbReference type="Proteomes" id="UP001548590"/>
    </source>
</evidence>
<evidence type="ECO:0000256" key="10">
    <source>
        <dbReference type="ARBA" id="ARBA00023004"/>
    </source>
</evidence>
<keyword evidence="10 14" id="KW-0408">Iron</keyword>
<dbReference type="InterPro" id="IPR004035">
    <property type="entry name" value="Endouclease-III_FeS-bd_BS"/>
</dbReference>
<evidence type="ECO:0000256" key="2">
    <source>
        <dbReference type="ARBA" id="ARBA00002933"/>
    </source>
</evidence>
<dbReference type="SMART" id="SM00478">
    <property type="entry name" value="ENDO3c"/>
    <property type="match status" value="1"/>
</dbReference>
<dbReference type="InterPro" id="IPR000445">
    <property type="entry name" value="HhH_motif"/>
</dbReference>
<keyword evidence="13 14" id="KW-0326">Glycosidase</keyword>
<evidence type="ECO:0000256" key="13">
    <source>
        <dbReference type="ARBA" id="ARBA00023295"/>
    </source>
</evidence>
<evidence type="ECO:0000256" key="4">
    <source>
        <dbReference type="ARBA" id="ARBA00012045"/>
    </source>
</evidence>
<keyword evidence="11" id="KW-0411">Iron-sulfur</keyword>
<dbReference type="CDD" id="cd00056">
    <property type="entry name" value="ENDO3c"/>
    <property type="match status" value="1"/>
</dbReference>
<dbReference type="PROSITE" id="PS00764">
    <property type="entry name" value="ENDONUCLEASE_III_1"/>
    <property type="match status" value="1"/>
</dbReference>
<name>A0ABV2CRV5_9RHOO</name>
<comment type="function">
    <text evidence="2">Adenine glycosylase active on G-A mispairs. MutY also corrects error-prone DNA synthesis past GO lesions which are due to the oxidatively damaged form of guanine: 7,8-dihydro-8-oxoguanine (8-oxo-dGTP).</text>
</comment>
<dbReference type="RefSeq" id="WP_345928340.1">
    <property type="nucleotide sequence ID" value="NZ_JBDIVF010000006.1"/>
</dbReference>
<feature type="domain" description="HhH-GPD" evidence="15">
    <location>
        <begin position="37"/>
        <end position="188"/>
    </location>
</feature>
<evidence type="ECO:0000259" key="15">
    <source>
        <dbReference type="SMART" id="SM00478"/>
    </source>
</evidence>
<dbReference type="InterPro" id="IPR005760">
    <property type="entry name" value="A/G_AdeGlyc_MutY"/>
</dbReference>
<dbReference type="SUPFAM" id="SSF48150">
    <property type="entry name" value="DNA-glycosylase"/>
    <property type="match status" value="1"/>
</dbReference>
<sequence>MTDFADRLIAWHRSHGRHDLPWQGTRDPYRVWLSEIMLQQTQVDTVMPYYRRFLARFPDVASLAAAPADDVLALWSGLGYYARARNLHKAAQRVMSDFGGVFPQSAAALETLPGVGRSTAAAIACFCFDERVPILDGNVKRVLCRHFGIEGFPGERKVEQALWALAGTLLPARDIALYPQAQMDLGATLCTRSKPLCLHCPVSETCVARRESRQAELPAARPRKAVPRRSCEWLVLQADDAVLLEQRPASGIWGGLYSLPELVEGETPAEAALRLTGEALEGWQAMPAMEHVFTHFRLAIQPWKLQVAKRPLQLREGRLGWIERSRLDSLGLPTPVRRVLCGE</sequence>
<dbReference type="Proteomes" id="UP001548590">
    <property type="component" value="Unassembled WGS sequence"/>
</dbReference>
<dbReference type="InterPro" id="IPR015797">
    <property type="entry name" value="NUDIX_hydrolase-like_dom_sf"/>
</dbReference>
<gene>
    <name evidence="16" type="primary">mutY</name>
    <name evidence="16" type="ORF">ABVT11_10235</name>
</gene>
<dbReference type="EMBL" id="JBEWLZ010000005">
    <property type="protein sequence ID" value="MET1490202.1"/>
    <property type="molecule type" value="Genomic_DNA"/>
</dbReference>
<dbReference type="Pfam" id="PF00633">
    <property type="entry name" value="HHH"/>
    <property type="match status" value="1"/>
</dbReference>
<evidence type="ECO:0000256" key="11">
    <source>
        <dbReference type="ARBA" id="ARBA00023014"/>
    </source>
</evidence>
<dbReference type="PANTHER" id="PTHR42944:SF1">
    <property type="entry name" value="ADENINE DNA GLYCOSYLASE"/>
    <property type="match status" value="1"/>
</dbReference>
<evidence type="ECO:0000256" key="1">
    <source>
        <dbReference type="ARBA" id="ARBA00000843"/>
    </source>
</evidence>
<dbReference type="NCBIfam" id="TIGR01084">
    <property type="entry name" value="mutY"/>
    <property type="match status" value="1"/>
</dbReference>
<dbReference type="Gene3D" id="1.10.340.30">
    <property type="entry name" value="Hypothetical protein, domain 2"/>
    <property type="match status" value="1"/>
</dbReference>
<evidence type="ECO:0000256" key="5">
    <source>
        <dbReference type="ARBA" id="ARBA00022023"/>
    </source>
</evidence>
<keyword evidence="7" id="KW-0479">Metal-binding</keyword>
<keyword evidence="12" id="KW-0234">DNA repair</keyword>